<dbReference type="Proteomes" id="UP000694389">
    <property type="component" value="Unassembled WGS sequence"/>
</dbReference>
<feature type="domain" description="Ig-like" evidence="6">
    <location>
        <begin position="211"/>
        <end position="292"/>
    </location>
</feature>
<evidence type="ECO:0000256" key="4">
    <source>
        <dbReference type="ARBA" id="ARBA00023319"/>
    </source>
</evidence>
<evidence type="ECO:0000313" key="8">
    <source>
        <dbReference type="Proteomes" id="UP000694389"/>
    </source>
</evidence>
<proteinExistence type="predicted"/>
<organism evidence="7 8">
    <name type="scientific">Dicentrarchus labrax</name>
    <name type="common">European seabass</name>
    <name type="synonym">Morone labrax</name>
    <dbReference type="NCBI Taxonomy" id="13489"/>
    <lineage>
        <taxon>Eukaryota</taxon>
        <taxon>Metazoa</taxon>
        <taxon>Chordata</taxon>
        <taxon>Craniata</taxon>
        <taxon>Vertebrata</taxon>
        <taxon>Euteleostomi</taxon>
        <taxon>Actinopterygii</taxon>
        <taxon>Neopterygii</taxon>
        <taxon>Teleostei</taxon>
        <taxon>Neoteleostei</taxon>
        <taxon>Acanthomorphata</taxon>
        <taxon>Eupercaria</taxon>
        <taxon>Moronidae</taxon>
        <taxon>Dicentrarchus</taxon>
    </lineage>
</organism>
<dbReference type="Pfam" id="PF00047">
    <property type="entry name" value="ig"/>
    <property type="match status" value="1"/>
</dbReference>
<sequence>YRKISDLLPIVIIKILILYGPLIKTVGGKVMFTTTLSPTETPFISVSWRFSSRPIITSDFANTTAPEYEGRITYFPSTGSLELRNLALSDSGEYIVFIITTGGLQNNGNTRLKVYEPVDNVTVTHGSTDLVEFNSSVSLSCSSSGSSLSFLWRNGSSEITASDRVQLTNGGATLTIVNVTRYDEGPYECFVSNLFSSGTSDQTKLNISYGPENINLKISPSQQYYEEGSDIKLSCSAVSTPSALFYWFLNGDKLSDTGPELRLMNIKMNQSGNYSCQAFNNKTLRYETSQLSVITVLEKISGVNITSTNRLIEGNPVNLTCEAAGSVSTRKWMKDGSDLNLADNITLHDENRVLSFHSLKKSDKGKYSCKVSNPINSEEATFNMVVNYGPENIRITGPSEIHLNESLTLTCSAESIPSASYIWTLNGAEIHNSAVFTEIITDLSQSGSYTCRATNNITEKTSVAVHELFVTDKSSGCSAGCIAGIVIACLVVCGAVAAAVCYYVYKKK</sequence>
<evidence type="ECO:0000256" key="5">
    <source>
        <dbReference type="SAM" id="Phobius"/>
    </source>
</evidence>
<keyword evidence="3" id="KW-0325">Glycoprotein</keyword>
<feature type="domain" description="Ig-like" evidence="6">
    <location>
        <begin position="117"/>
        <end position="206"/>
    </location>
</feature>
<dbReference type="InterPro" id="IPR003599">
    <property type="entry name" value="Ig_sub"/>
</dbReference>
<dbReference type="PANTHER" id="PTHR44337:SF20">
    <property type="entry name" value="CARCINOEMBRYONIC ANTIGEN-RELATED CELL ADHESION MOLECULE 5-RELATED"/>
    <property type="match status" value="1"/>
</dbReference>
<feature type="transmembrane region" description="Helical" evidence="5">
    <location>
        <begin position="482"/>
        <end position="505"/>
    </location>
</feature>
<dbReference type="InterPro" id="IPR003598">
    <property type="entry name" value="Ig_sub2"/>
</dbReference>
<protein>
    <recommendedName>
        <fullName evidence="6">Ig-like domain-containing protein</fullName>
    </recommendedName>
</protein>
<dbReference type="InterPro" id="IPR007110">
    <property type="entry name" value="Ig-like_dom"/>
</dbReference>
<keyword evidence="2" id="KW-1015">Disulfide bond</keyword>
<feature type="domain" description="Ig-like" evidence="6">
    <location>
        <begin position="298"/>
        <end position="387"/>
    </location>
</feature>
<dbReference type="AlphaFoldDB" id="A0A8C4DC12"/>
<evidence type="ECO:0000256" key="2">
    <source>
        <dbReference type="ARBA" id="ARBA00023157"/>
    </source>
</evidence>
<keyword evidence="1" id="KW-0732">Signal</keyword>
<evidence type="ECO:0000256" key="1">
    <source>
        <dbReference type="ARBA" id="ARBA00022729"/>
    </source>
</evidence>
<feature type="domain" description="Ig-like" evidence="6">
    <location>
        <begin position="390"/>
        <end position="464"/>
    </location>
</feature>
<accession>A0A8C4DC12</accession>
<name>A0A8C4DC12_DICLA</name>
<dbReference type="Pfam" id="PF13895">
    <property type="entry name" value="Ig_2"/>
    <property type="match status" value="1"/>
</dbReference>
<dbReference type="Ensembl" id="ENSDLAT00005001836.2">
    <property type="protein sequence ID" value="ENSDLAP00005001758.2"/>
    <property type="gene ID" value="ENSDLAG00005000831.2"/>
</dbReference>
<reference evidence="7" key="1">
    <citation type="submission" date="2025-08" db="UniProtKB">
        <authorList>
            <consortium name="Ensembl"/>
        </authorList>
    </citation>
    <scope>IDENTIFICATION</scope>
</reference>
<keyword evidence="4" id="KW-0393">Immunoglobulin domain</keyword>
<dbReference type="SMART" id="SM00409">
    <property type="entry name" value="IG"/>
    <property type="match status" value="5"/>
</dbReference>
<dbReference type="InterPro" id="IPR013783">
    <property type="entry name" value="Ig-like_fold"/>
</dbReference>
<dbReference type="SUPFAM" id="SSF48726">
    <property type="entry name" value="Immunoglobulin"/>
    <property type="match status" value="5"/>
</dbReference>
<evidence type="ECO:0000313" key="7">
    <source>
        <dbReference type="Ensembl" id="ENSDLAP00005001758.2"/>
    </source>
</evidence>
<evidence type="ECO:0000256" key="3">
    <source>
        <dbReference type="ARBA" id="ARBA00023180"/>
    </source>
</evidence>
<dbReference type="InterPro" id="IPR036179">
    <property type="entry name" value="Ig-like_dom_sf"/>
</dbReference>
<evidence type="ECO:0000259" key="6">
    <source>
        <dbReference type="PROSITE" id="PS50835"/>
    </source>
</evidence>
<dbReference type="PANTHER" id="PTHR44337">
    <property type="entry name" value="CARCINOEMBRYONIC ANTIGEN-RELATED CELL ADHESION MOLECULE 8"/>
    <property type="match status" value="1"/>
</dbReference>
<dbReference type="SMART" id="SM00408">
    <property type="entry name" value="IGc2"/>
    <property type="match status" value="4"/>
</dbReference>
<dbReference type="InterPro" id="IPR013151">
    <property type="entry name" value="Immunoglobulin_dom"/>
</dbReference>
<keyword evidence="8" id="KW-1185">Reference proteome</keyword>
<dbReference type="Pfam" id="PF13927">
    <property type="entry name" value="Ig_3"/>
    <property type="match status" value="2"/>
</dbReference>
<keyword evidence="5" id="KW-0812">Transmembrane</keyword>
<dbReference type="Gene3D" id="2.60.40.10">
    <property type="entry name" value="Immunoglobulins"/>
    <property type="match status" value="5"/>
</dbReference>
<dbReference type="CDD" id="cd00096">
    <property type="entry name" value="Ig"/>
    <property type="match status" value="1"/>
</dbReference>
<reference evidence="7" key="2">
    <citation type="submission" date="2025-09" db="UniProtKB">
        <authorList>
            <consortium name="Ensembl"/>
        </authorList>
    </citation>
    <scope>IDENTIFICATION</scope>
</reference>
<keyword evidence="5" id="KW-1133">Transmembrane helix</keyword>
<dbReference type="GeneTree" id="ENSGT01100000263479"/>
<keyword evidence="5" id="KW-0472">Membrane</keyword>
<dbReference type="InterPro" id="IPR052598">
    <property type="entry name" value="IgSF_CEA-related"/>
</dbReference>
<dbReference type="PROSITE" id="PS50835">
    <property type="entry name" value="IG_LIKE"/>
    <property type="match status" value="4"/>
</dbReference>